<dbReference type="Pfam" id="PF03061">
    <property type="entry name" value="4HBT"/>
    <property type="match status" value="1"/>
</dbReference>
<dbReference type="AlphaFoldDB" id="A0A931D8T4"/>
<keyword evidence="5" id="KW-1185">Reference proteome</keyword>
<keyword evidence="2" id="KW-0378">Hydrolase</keyword>
<dbReference type="PANTHER" id="PTHR43240:SF5">
    <property type="entry name" value="1,4-DIHYDROXY-2-NAPHTHOYL-COA THIOESTERASE 1"/>
    <property type="match status" value="1"/>
</dbReference>
<evidence type="ECO:0000256" key="2">
    <source>
        <dbReference type="ARBA" id="ARBA00022801"/>
    </source>
</evidence>
<dbReference type="GO" id="GO:0061522">
    <property type="term" value="F:1,4-dihydroxy-2-naphthoyl-CoA thioesterase activity"/>
    <property type="evidence" value="ECO:0007669"/>
    <property type="project" value="TreeGrafter"/>
</dbReference>
<comment type="caution">
    <text evidence="4">The sequence shown here is derived from an EMBL/GenBank/DDBJ whole genome shotgun (WGS) entry which is preliminary data.</text>
</comment>
<sequence length="154" mass="16461">MSIWHDPPTPAELNRMHAGTLNEQLGIEILELTDTAISGRMPVDRRTTQPAGVLHGGASVAFAESLASWGGYLTVDREQFHVVGQEINANHVRPAPAGEEVYGVATPLARGRRSQVWDIRITNAEGKLICVSRCTLAIIDARPAPTETGGAVSA</sequence>
<dbReference type="Proteomes" id="UP000625033">
    <property type="component" value="Unassembled WGS sequence"/>
</dbReference>
<dbReference type="Gene3D" id="3.10.129.10">
    <property type="entry name" value="Hotdog Thioesterase"/>
    <property type="match status" value="1"/>
</dbReference>
<organism evidence="4 5">
    <name type="scientific">Zhihengliuella flava</name>
    <dbReference type="NCBI Taxonomy" id="1285193"/>
    <lineage>
        <taxon>Bacteria</taxon>
        <taxon>Bacillati</taxon>
        <taxon>Actinomycetota</taxon>
        <taxon>Actinomycetes</taxon>
        <taxon>Micrococcales</taxon>
        <taxon>Micrococcaceae</taxon>
        <taxon>Zhihengliuella</taxon>
    </lineage>
</organism>
<dbReference type="InterPro" id="IPR029069">
    <property type="entry name" value="HotDog_dom_sf"/>
</dbReference>
<dbReference type="CDD" id="cd03443">
    <property type="entry name" value="PaaI_thioesterase"/>
    <property type="match status" value="1"/>
</dbReference>
<evidence type="ECO:0000313" key="4">
    <source>
        <dbReference type="EMBL" id="MBG6084489.1"/>
    </source>
</evidence>
<proteinExistence type="inferred from homology"/>
<reference evidence="4" key="1">
    <citation type="submission" date="2020-11" db="EMBL/GenBank/DDBJ databases">
        <title>Sequencing the genomes of 1000 actinobacteria strains.</title>
        <authorList>
            <person name="Klenk H.-P."/>
        </authorList>
    </citation>
    <scope>NUCLEOTIDE SEQUENCE</scope>
    <source>
        <strain evidence="4">DSM 26152</strain>
    </source>
</reference>
<protein>
    <submittedName>
        <fullName evidence="4">Uncharacterized protein (TIGR00369 family)</fullName>
    </submittedName>
</protein>
<evidence type="ECO:0000259" key="3">
    <source>
        <dbReference type="Pfam" id="PF03061"/>
    </source>
</evidence>
<name>A0A931D8T4_9MICC</name>
<comment type="similarity">
    <text evidence="1">Belongs to the thioesterase PaaI family.</text>
</comment>
<dbReference type="NCBIfam" id="TIGR00369">
    <property type="entry name" value="unchar_dom_1"/>
    <property type="match status" value="1"/>
</dbReference>
<dbReference type="GO" id="GO:0005829">
    <property type="term" value="C:cytosol"/>
    <property type="evidence" value="ECO:0007669"/>
    <property type="project" value="TreeGrafter"/>
</dbReference>
<dbReference type="InterPro" id="IPR006683">
    <property type="entry name" value="Thioestr_dom"/>
</dbReference>
<dbReference type="InterPro" id="IPR003736">
    <property type="entry name" value="PAAI_dom"/>
</dbReference>
<dbReference type="SUPFAM" id="SSF54637">
    <property type="entry name" value="Thioesterase/thiol ester dehydrase-isomerase"/>
    <property type="match status" value="1"/>
</dbReference>
<evidence type="ECO:0000313" key="5">
    <source>
        <dbReference type="Proteomes" id="UP000625033"/>
    </source>
</evidence>
<feature type="domain" description="Thioesterase" evidence="3">
    <location>
        <begin position="52"/>
        <end position="130"/>
    </location>
</feature>
<evidence type="ECO:0000256" key="1">
    <source>
        <dbReference type="ARBA" id="ARBA00008324"/>
    </source>
</evidence>
<dbReference type="EMBL" id="JADOTZ010000001">
    <property type="protein sequence ID" value="MBG6084489.1"/>
    <property type="molecule type" value="Genomic_DNA"/>
</dbReference>
<dbReference type="PANTHER" id="PTHR43240">
    <property type="entry name" value="1,4-DIHYDROXY-2-NAPHTHOYL-COA THIOESTERASE 1"/>
    <property type="match status" value="1"/>
</dbReference>
<gene>
    <name evidence="4" type="ORF">IW252_001256</name>
</gene>
<dbReference type="RefSeq" id="WP_331271464.1">
    <property type="nucleotide sequence ID" value="NZ_JADOTZ010000001.1"/>
</dbReference>
<accession>A0A931D8T4</accession>